<dbReference type="CDD" id="cd07382">
    <property type="entry name" value="MPP_DR1281"/>
    <property type="match status" value="1"/>
</dbReference>
<feature type="binding site" evidence="6">
    <location>
        <position position="8"/>
    </location>
    <ligand>
        <name>Fe cation</name>
        <dbReference type="ChEBI" id="CHEBI:24875"/>
        <label>1</label>
    </ligand>
</feature>
<evidence type="ECO:0000313" key="7">
    <source>
        <dbReference type="EMBL" id="AEB09730.1"/>
    </source>
</evidence>
<keyword evidence="3" id="KW-0408">Iron</keyword>
<dbReference type="STRING" id="880072.Desac_1892"/>
<feature type="binding site" evidence="6">
    <location>
        <position position="151"/>
    </location>
    <ligand>
        <name>Fe cation</name>
        <dbReference type="ChEBI" id="CHEBI:24875"/>
        <label>2</label>
    </ligand>
</feature>
<feature type="binding site" evidence="6">
    <location>
        <position position="178"/>
    </location>
    <ligand>
        <name>Fe cation</name>
        <dbReference type="ChEBI" id="CHEBI:24875"/>
        <label>1</label>
    </ligand>
</feature>
<comment type="similarity">
    <text evidence="4">Belongs to the YmdB-like family.</text>
</comment>
<feature type="binding site" evidence="6">
    <location>
        <position position="39"/>
    </location>
    <ligand>
        <name>Fe cation</name>
        <dbReference type="ChEBI" id="CHEBI:24875"/>
        <label>1</label>
    </ligand>
</feature>
<keyword evidence="1 6" id="KW-0479">Metal-binding</keyword>
<sequence length="259" mass="28127">MKIFFIGDIMGSPGRKAVAGLLHKVVDKHQIDLVIANVENASGGIGVTPEVAEQLFQMGIDIMTSGNHIWKHKEIMPYLDANDRILRPANYPEGAPGQGLTVIETAVGESVAVLNLEGRIFMNPLDCPFRTADRELASLPSTIKIILVDMHAEATSEKLALAWYLDGRASAVIGTHTHVQTADERILPGGLGYLTDAGMTGPADGVIGMDRQVIIHRFLTHLPQRFKVASHNLQLQGVVLDIAATGQCQELRRIQMALK</sequence>
<dbReference type="FunFam" id="3.60.21.10:FF:000016">
    <property type="entry name" value="Putative metallophosphoesterase"/>
    <property type="match status" value="1"/>
</dbReference>
<evidence type="ECO:0008006" key="9">
    <source>
        <dbReference type="Google" id="ProtNLM"/>
    </source>
</evidence>
<dbReference type="RefSeq" id="WP_013706839.1">
    <property type="nucleotide sequence ID" value="NC_015388.1"/>
</dbReference>
<dbReference type="Pfam" id="PF13277">
    <property type="entry name" value="YmdB"/>
    <property type="match status" value="1"/>
</dbReference>
<dbReference type="PANTHER" id="PTHR36303">
    <property type="entry name" value="2',3'-CYCLIC-NUCLEOTIDE 2'-PHOSPHODIESTERASE"/>
    <property type="match status" value="1"/>
</dbReference>
<gene>
    <name evidence="7" type="ordered locus">Desac_1892</name>
</gene>
<proteinExistence type="inferred from homology"/>
<dbReference type="KEGG" id="dao:Desac_1892"/>
<dbReference type="AlphaFoldDB" id="F2NJS5"/>
<feature type="binding site" evidence="6">
    <location>
        <position position="39"/>
    </location>
    <ligand>
        <name>Fe cation</name>
        <dbReference type="ChEBI" id="CHEBI:24875"/>
        <label>2</label>
    </ligand>
</feature>
<dbReference type="InterPro" id="IPR029052">
    <property type="entry name" value="Metallo-depent_PP-like"/>
</dbReference>
<reference evidence="7 8" key="1">
    <citation type="journal article" date="2011" name="Stand. Genomic Sci.">
        <title>Complete genome sequence of the acetate-degrading sulfate reducer Desulfobacca acetoxidans type strain (ASRB2).</title>
        <authorList>
            <person name="Goker M."/>
            <person name="Teshima H."/>
            <person name="Lapidus A."/>
            <person name="Nolan M."/>
            <person name="Lucas S."/>
            <person name="Hammon N."/>
            <person name="Deshpande S."/>
            <person name="Cheng J.F."/>
            <person name="Tapia R."/>
            <person name="Han C."/>
            <person name="Goodwin L."/>
            <person name="Pitluck S."/>
            <person name="Huntemann M."/>
            <person name="Liolios K."/>
            <person name="Ivanova N."/>
            <person name="Pagani I."/>
            <person name="Mavromatis K."/>
            <person name="Ovchinikova G."/>
            <person name="Pati A."/>
            <person name="Chen A."/>
            <person name="Palaniappan K."/>
            <person name="Land M."/>
            <person name="Hauser L."/>
            <person name="Brambilla E.M."/>
            <person name="Rohde M."/>
            <person name="Spring S."/>
            <person name="Detter J.C."/>
            <person name="Woyke T."/>
            <person name="Bristow J."/>
            <person name="Eisen J.A."/>
            <person name="Markowitz V."/>
            <person name="Hugenholtz P."/>
            <person name="Kyrpides N.C."/>
            <person name="Klenk H.P."/>
        </authorList>
    </citation>
    <scope>NUCLEOTIDE SEQUENCE [LARGE SCALE GENOMIC DNA]</scope>
    <source>
        <strain evidence="8">ATCC 700848 / DSM 11109 / ASRB2</strain>
    </source>
</reference>
<evidence type="ECO:0000256" key="1">
    <source>
        <dbReference type="ARBA" id="ARBA00022723"/>
    </source>
</evidence>
<dbReference type="PIRSF" id="PIRSF004789">
    <property type="entry name" value="DR1281"/>
    <property type="match status" value="1"/>
</dbReference>
<keyword evidence="2" id="KW-0378">Hydrolase</keyword>
<evidence type="ECO:0000256" key="4">
    <source>
        <dbReference type="ARBA" id="ARBA00061401"/>
    </source>
</evidence>
<dbReference type="OrthoDB" id="9801109at2"/>
<feature type="binding site" evidence="6">
    <location>
        <position position="40"/>
    </location>
    <ligand>
        <name>Fe cation</name>
        <dbReference type="ChEBI" id="CHEBI:24875"/>
        <label>1</label>
    </ligand>
</feature>
<evidence type="ECO:0000256" key="2">
    <source>
        <dbReference type="ARBA" id="ARBA00022801"/>
    </source>
</evidence>
<name>F2NJS5_DESAR</name>
<keyword evidence="8" id="KW-1185">Reference proteome</keyword>
<evidence type="ECO:0000256" key="6">
    <source>
        <dbReference type="PIRSR" id="PIRSR004789-51"/>
    </source>
</evidence>
<protein>
    <recommendedName>
        <fullName evidence="9">TIGR00282 family metallophosphoesterase</fullName>
    </recommendedName>
</protein>
<dbReference type="EMBL" id="CP002629">
    <property type="protein sequence ID" value="AEB09730.1"/>
    <property type="molecule type" value="Genomic_DNA"/>
</dbReference>
<reference evidence="8" key="2">
    <citation type="submission" date="2011-03" db="EMBL/GenBank/DDBJ databases">
        <title>The complete genome of Desulfobacca acetoxidans DSM 11109.</title>
        <authorList>
            <consortium name="US DOE Joint Genome Institute (JGI-PGF)"/>
            <person name="Lucas S."/>
            <person name="Copeland A."/>
            <person name="Lapidus A."/>
            <person name="Bruce D."/>
            <person name="Goodwin L."/>
            <person name="Pitluck S."/>
            <person name="Peters L."/>
            <person name="Kyrpides N."/>
            <person name="Mavromatis K."/>
            <person name="Ivanova N."/>
            <person name="Ovchinnikova G."/>
            <person name="Teshima H."/>
            <person name="Detter J.C."/>
            <person name="Han C."/>
            <person name="Land M."/>
            <person name="Hauser L."/>
            <person name="Markowitz V."/>
            <person name="Cheng J.-F."/>
            <person name="Hugenholtz P."/>
            <person name="Woyke T."/>
            <person name="Wu D."/>
            <person name="Spring S."/>
            <person name="Schueler E."/>
            <person name="Brambilla E."/>
            <person name="Klenk H.-P."/>
            <person name="Eisen J.A."/>
        </authorList>
    </citation>
    <scope>NUCLEOTIDE SEQUENCE [LARGE SCALE GENOMIC DNA]</scope>
    <source>
        <strain evidence="8">ATCC 700848 / DSM 11109 / ASRB2</strain>
    </source>
</reference>
<evidence type="ECO:0000256" key="3">
    <source>
        <dbReference type="ARBA" id="ARBA00023004"/>
    </source>
</evidence>
<dbReference type="Gene3D" id="3.60.21.10">
    <property type="match status" value="1"/>
</dbReference>
<dbReference type="GO" id="GO:0046872">
    <property type="term" value="F:metal ion binding"/>
    <property type="evidence" value="ECO:0007669"/>
    <property type="project" value="UniProtKB-KW"/>
</dbReference>
<dbReference type="PANTHER" id="PTHR36303:SF1">
    <property type="entry name" value="2',3'-CYCLIC-NUCLEOTIDE 2'-PHOSPHODIESTERASE"/>
    <property type="match status" value="1"/>
</dbReference>
<feature type="active site" description="Proton donor" evidence="5">
    <location>
        <position position="68"/>
    </location>
</feature>
<evidence type="ECO:0000256" key="5">
    <source>
        <dbReference type="PIRSR" id="PIRSR004789-50"/>
    </source>
</evidence>
<dbReference type="SUPFAM" id="SSF56300">
    <property type="entry name" value="Metallo-dependent phosphatases"/>
    <property type="match status" value="1"/>
</dbReference>
<dbReference type="Proteomes" id="UP000000483">
    <property type="component" value="Chromosome"/>
</dbReference>
<feature type="binding site" evidence="6">
    <location>
        <position position="67"/>
    </location>
    <ligand>
        <name>Fe cation</name>
        <dbReference type="ChEBI" id="CHEBI:24875"/>
        <label>2</label>
    </ligand>
</feature>
<dbReference type="InterPro" id="IPR005235">
    <property type="entry name" value="YmdB-like"/>
</dbReference>
<dbReference type="eggNOG" id="COG1692">
    <property type="taxonomic scope" value="Bacteria"/>
</dbReference>
<evidence type="ECO:0000313" key="8">
    <source>
        <dbReference type="Proteomes" id="UP000000483"/>
    </source>
</evidence>
<organism evidence="7 8">
    <name type="scientific">Desulfobacca acetoxidans (strain ATCC 700848 / DSM 11109 / ASRB2)</name>
    <dbReference type="NCBI Taxonomy" id="880072"/>
    <lineage>
        <taxon>Bacteria</taxon>
        <taxon>Pseudomonadati</taxon>
        <taxon>Thermodesulfobacteriota</taxon>
        <taxon>Desulfobaccia</taxon>
        <taxon>Desulfobaccales</taxon>
        <taxon>Desulfobaccaceae</taxon>
        <taxon>Desulfobacca</taxon>
    </lineage>
</organism>
<dbReference type="NCBIfam" id="TIGR00282">
    <property type="entry name" value="TIGR00282 family metallophosphoesterase"/>
    <property type="match status" value="1"/>
</dbReference>
<accession>F2NJS5</accession>
<dbReference type="GO" id="GO:0004113">
    <property type="term" value="F:2',3'-cyclic-nucleotide 3'-phosphodiesterase activity"/>
    <property type="evidence" value="ECO:0007669"/>
    <property type="project" value="TreeGrafter"/>
</dbReference>
<dbReference type="HOGENOM" id="CLU_068238_0_0_7"/>
<feature type="binding site" evidence="6">
    <location>
        <position position="176"/>
    </location>
    <ligand>
        <name>Fe cation</name>
        <dbReference type="ChEBI" id="CHEBI:24875"/>
        <label>2</label>
    </ligand>
</feature>